<evidence type="ECO:0000256" key="2">
    <source>
        <dbReference type="ARBA" id="ARBA00022475"/>
    </source>
</evidence>
<evidence type="ECO:0000256" key="5">
    <source>
        <dbReference type="ARBA" id="ARBA00023136"/>
    </source>
</evidence>
<reference evidence="7" key="1">
    <citation type="submission" date="2018-05" db="EMBL/GenBank/DDBJ databases">
        <authorList>
            <person name="Lanie J.A."/>
            <person name="Ng W.-L."/>
            <person name="Kazmierczak K.M."/>
            <person name="Andrzejewski T.M."/>
            <person name="Davidsen T.M."/>
            <person name="Wayne K.J."/>
            <person name="Tettelin H."/>
            <person name="Glass J.I."/>
            <person name="Rusch D."/>
            <person name="Podicherti R."/>
            <person name="Tsui H.-C.T."/>
            <person name="Winkler M.E."/>
        </authorList>
    </citation>
    <scope>NUCLEOTIDE SEQUENCE</scope>
</reference>
<keyword evidence="5 6" id="KW-0472">Membrane</keyword>
<comment type="subcellular location">
    <subcellularLocation>
        <location evidence="1">Cell membrane</location>
        <topology evidence="1">Multi-pass membrane protein</topology>
    </subcellularLocation>
</comment>
<evidence type="ECO:0000313" key="7">
    <source>
        <dbReference type="EMBL" id="SVB14528.1"/>
    </source>
</evidence>
<dbReference type="Pfam" id="PF03626">
    <property type="entry name" value="COX4_pro"/>
    <property type="match status" value="1"/>
</dbReference>
<proteinExistence type="predicted"/>
<accession>A0A382BL45</accession>
<name>A0A382BL45_9ZZZZ</name>
<dbReference type="EMBL" id="UINC01030323">
    <property type="protein sequence ID" value="SVB14528.1"/>
    <property type="molecule type" value="Genomic_DNA"/>
</dbReference>
<keyword evidence="2" id="KW-1003">Cell membrane</keyword>
<dbReference type="AlphaFoldDB" id="A0A382BL45"/>
<keyword evidence="4 6" id="KW-1133">Transmembrane helix</keyword>
<feature type="transmembrane region" description="Helical" evidence="6">
    <location>
        <begin position="46"/>
        <end position="66"/>
    </location>
</feature>
<evidence type="ECO:0000256" key="3">
    <source>
        <dbReference type="ARBA" id="ARBA00022692"/>
    </source>
</evidence>
<dbReference type="GO" id="GO:0005886">
    <property type="term" value="C:plasma membrane"/>
    <property type="evidence" value="ECO:0007669"/>
    <property type="project" value="UniProtKB-SubCell"/>
</dbReference>
<evidence type="ECO:0000256" key="6">
    <source>
        <dbReference type="SAM" id="Phobius"/>
    </source>
</evidence>
<dbReference type="InterPro" id="IPR005171">
    <property type="entry name" value="Cyt_c_oxidase_su4_prok"/>
</dbReference>
<organism evidence="7">
    <name type="scientific">marine metagenome</name>
    <dbReference type="NCBI Taxonomy" id="408172"/>
    <lineage>
        <taxon>unclassified sequences</taxon>
        <taxon>metagenomes</taxon>
        <taxon>ecological metagenomes</taxon>
    </lineage>
</organism>
<evidence type="ECO:0000256" key="4">
    <source>
        <dbReference type="ARBA" id="ARBA00022989"/>
    </source>
</evidence>
<evidence type="ECO:0008006" key="8">
    <source>
        <dbReference type="Google" id="ProtNLM"/>
    </source>
</evidence>
<feature type="transmembrane region" description="Helical" evidence="6">
    <location>
        <begin position="20"/>
        <end position="40"/>
    </location>
</feature>
<keyword evidence="3 6" id="KW-0812">Transmembrane</keyword>
<protein>
    <recommendedName>
        <fullName evidence="8">Cytochrome C oxidase subunit IV</fullName>
    </recommendedName>
</protein>
<sequence length="102" mass="11638">MSQEINPSEAHTGHPTAGLYFRIAMILSIVTAIEVGIFYLTWLSYWIIPVLFVLSAGKFTLVAMYYMHLKFDHKLFSLLFVGGFVLATSVIFALIFLFQVWL</sequence>
<gene>
    <name evidence="7" type="ORF">METZ01_LOCUS167382</name>
</gene>
<evidence type="ECO:0000256" key="1">
    <source>
        <dbReference type="ARBA" id="ARBA00004651"/>
    </source>
</evidence>
<feature type="transmembrane region" description="Helical" evidence="6">
    <location>
        <begin position="78"/>
        <end position="101"/>
    </location>
</feature>